<keyword evidence="1" id="KW-0496">Mitochondrion</keyword>
<sequence>MPTLAMSVGQVGPTGVGFSEPTAFLDLFYTTRTYDYTRLDGPVAEFRSSPCPILDSTTGWMVQ</sequence>
<comment type="caution">
    <text evidence="1">The sequence shown here is derived from an EMBL/GenBank/DDBJ whole genome shotgun (WGS) entry which is preliminary data.</text>
</comment>
<name>A0A101LVW7_PICGL</name>
<dbReference type="EMBL" id="LKAM01000012">
    <property type="protein sequence ID" value="KUM46300.1"/>
    <property type="molecule type" value="Genomic_DNA"/>
</dbReference>
<protein>
    <submittedName>
        <fullName evidence="1">Uncharacterized protein</fullName>
    </submittedName>
</protein>
<accession>A0A101LVW7</accession>
<gene>
    <name evidence="1" type="ORF">ABT39_MTgene1806</name>
</gene>
<evidence type="ECO:0000313" key="1">
    <source>
        <dbReference type="EMBL" id="KUM46300.1"/>
    </source>
</evidence>
<reference evidence="1" key="1">
    <citation type="journal article" date="2015" name="Genome Biol. Evol.">
        <title>Organellar Genomes of White Spruce (Picea glauca): Assembly and Annotation.</title>
        <authorList>
            <person name="Jackman S.D."/>
            <person name="Warren R.L."/>
            <person name="Gibb E.A."/>
            <person name="Vandervalk B.P."/>
            <person name="Mohamadi H."/>
            <person name="Chu J."/>
            <person name="Raymond A."/>
            <person name="Pleasance S."/>
            <person name="Coope R."/>
            <person name="Wildung M.R."/>
            <person name="Ritland C.E."/>
            <person name="Bousquet J."/>
            <person name="Jones S.J."/>
            <person name="Bohlmann J."/>
            <person name="Birol I."/>
        </authorList>
    </citation>
    <scope>NUCLEOTIDE SEQUENCE [LARGE SCALE GENOMIC DNA]</scope>
    <source>
        <tissue evidence="1">Flushing bud</tissue>
    </source>
</reference>
<dbReference type="AlphaFoldDB" id="A0A101LVW7"/>
<geneLocation type="mitochondrion" evidence="1"/>
<proteinExistence type="predicted"/>
<organism evidence="1">
    <name type="scientific">Picea glauca</name>
    <name type="common">White spruce</name>
    <name type="synonym">Pinus glauca</name>
    <dbReference type="NCBI Taxonomy" id="3330"/>
    <lineage>
        <taxon>Eukaryota</taxon>
        <taxon>Viridiplantae</taxon>
        <taxon>Streptophyta</taxon>
        <taxon>Embryophyta</taxon>
        <taxon>Tracheophyta</taxon>
        <taxon>Spermatophyta</taxon>
        <taxon>Pinopsida</taxon>
        <taxon>Pinidae</taxon>
        <taxon>Conifers I</taxon>
        <taxon>Pinales</taxon>
        <taxon>Pinaceae</taxon>
        <taxon>Picea</taxon>
    </lineage>
</organism>